<dbReference type="GO" id="GO:0030894">
    <property type="term" value="C:replisome"/>
    <property type="evidence" value="ECO:0007669"/>
    <property type="project" value="TreeGrafter"/>
</dbReference>
<dbReference type="OrthoDB" id="10261556at2759"/>
<dbReference type="Pfam" id="PF00270">
    <property type="entry name" value="DEAD"/>
    <property type="match status" value="1"/>
</dbReference>
<keyword evidence="3" id="KW-0413">Isomerase</keyword>
<proteinExistence type="inferred from homology"/>
<dbReference type="Proteomes" id="UP000297245">
    <property type="component" value="Unassembled WGS sequence"/>
</dbReference>
<dbReference type="GO" id="GO:0005524">
    <property type="term" value="F:ATP binding"/>
    <property type="evidence" value="ECO:0007669"/>
    <property type="project" value="InterPro"/>
</dbReference>
<evidence type="ECO:0000313" key="7">
    <source>
        <dbReference type="EMBL" id="THU79912.1"/>
    </source>
</evidence>
<protein>
    <recommendedName>
        <fullName evidence="5">DNA 3'-5' helicase</fullName>
        <ecNumber evidence="5">5.6.2.4</ecNumber>
    </recommendedName>
</protein>
<dbReference type="AlphaFoldDB" id="A0A4S8KVG0"/>
<organism evidence="7 8">
    <name type="scientific">Dendrothele bispora (strain CBS 962.96)</name>
    <dbReference type="NCBI Taxonomy" id="1314807"/>
    <lineage>
        <taxon>Eukaryota</taxon>
        <taxon>Fungi</taxon>
        <taxon>Dikarya</taxon>
        <taxon>Basidiomycota</taxon>
        <taxon>Agaricomycotina</taxon>
        <taxon>Agaricomycetes</taxon>
        <taxon>Agaricomycetidae</taxon>
        <taxon>Agaricales</taxon>
        <taxon>Agaricales incertae sedis</taxon>
        <taxon>Dendrothele</taxon>
    </lineage>
</organism>
<keyword evidence="8" id="KW-1185">Reference proteome</keyword>
<dbReference type="SUPFAM" id="SSF52540">
    <property type="entry name" value="P-loop containing nucleoside triphosphate hydrolases"/>
    <property type="match status" value="2"/>
</dbReference>
<evidence type="ECO:0000256" key="3">
    <source>
        <dbReference type="ARBA" id="ARBA00023235"/>
    </source>
</evidence>
<feature type="domain" description="Helicase ATP-binding" evidence="6">
    <location>
        <begin position="38"/>
        <end position="221"/>
    </location>
</feature>
<dbReference type="GO" id="GO:0003677">
    <property type="term" value="F:DNA binding"/>
    <property type="evidence" value="ECO:0007669"/>
    <property type="project" value="UniProtKB-KW"/>
</dbReference>
<gene>
    <name evidence="7" type="ORF">K435DRAFT_768461</name>
</gene>
<name>A0A4S8KVG0_DENBC</name>
<keyword evidence="2" id="KW-0238">DNA-binding</keyword>
<dbReference type="PANTHER" id="PTHR13710:SF105">
    <property type="entry name" value="ATP-DEPENDENT DNA HELICASE Q1"/>
    <property type="match status" value="1"/>
</dbReference>
<dbReference type="GO" id="GO:0009378">
    <property type="term" value="F:four-way junction helicase activity"/>
    <property type="evidence" value="ECO:0007669"/>
    <property type="project" value="TreeGrafter"/>
</dbReference>
<evidence type="ECO:0000256" key="1">
    <source>
        <dbReference type="ARBA" id="ARBA00005446"/>
    </source>
</evidence>
<dbReference type="InterPro" id="IPR014001">
    <property type="entry name" value="Helicase_ATP-bd"/>
</dbReference>
<dbReference type="SMART" id="SM00487">
    <property type="entry name" value="DEXDc"/>
    <property type="match status" value="1"/>
</dbReference>
<dbReference type="PROSITE" id="PS51192">
    <property type="entry name" value="HELICASE_ATP_BIND_1"/>
    <property type="match status" value="1"/>
</dbReference>
<evidence type="ECO:0000259" key="6">
    <source>
        <dbReference type="PROSITE" id="PS51192"/>
    </source>
</evidence>
<dbReference type="GO" id="GO:0016787">
    <property type="term" value="F:hydrolase activity"/>
    <property type="evidence" value="ECO:0007669"/>
    <property type="project" value="UniProtKB-KW"/>
</dbReference>
<evidence type="ECO:0000256" key="4">
    <source>
        <dbReference type="ARBA" id="ARBA00034617"/>
    </source>
</evidence>
<keyword evidence="7" id="KW-0378">Hydrolase</keyword>
<comment type="similarity">
    <text evidence="1">Belongs to the helicase family. RecQ subfamily.</text>
</comment>
<dbReference type="EC" id="5.6.2.4" evidence="5"/>
<dbReference type="GO" id="GO:0043138">
    <property type="term" value="F:3'-5' DNA helicase activity"/>
    <property type="evidence" value="ECO:0007669"/>
    <property type="project" value="UniProtKB-EC"/>
</dbReference>
<evidence type="ECO:0000313" key="8">
    <source>
        <dbReference type="Proteomes" id="UP000297245"/>
    </source>
</evidence>
<dbReference type="GO" id="GO:0005737">
    <property type="term" value="C:cytoplasm"/>
    <property type="evidence" value="ECO:0007669"/>
    <property type="project" value="TreeGrafter"/>
</dbReference>
<dbReference type="Gene3D" id="3.40.50.300">
    <property type="entry name" value="P-loop containing nucleotide triphosphate hydrolases"/>
    <property type="match status" value="2"/>
</dbReference>
<dbReference type="GO" id="GO:0006310">
    <property type="term" value="P:DNA recombination"/>
    <property type="evidence" value="ECO:0007669"/>
    <property type="project" value="TreeGrafter"/>
</dbReference>
<comment type="catalytic activity">
    <reaction evidence="4">
        <text>Couples ATP hydrolysis with the unwinding of duplex DNA by translocating in the 3'-5' direction.</text>
        <dbReference type="EC" id="5.6.2.4"/>
    </reaction>
</comment>
<dbReference type="GO" id="GO:0006281">
    <property type="term" value="P:DNA repair"/>
    <property type="evidence" value="ECO:0007669"/>
    <property type="project" value="TreeGrafter"/>
</dbReference>
<dbReference type="InterPro" id="IPR027417">
    <property type="entry name" value="P-loop_NTPase"/>
</dbReference>
<accession>A0A4S8KVG0</accession>
<reference evidence="7 8" key="1">
    <citation type="journal article" date="2019" name="Nat. Ecol. Evol.">
        <title>Megaphylogeny resolves global patterns of mushroom evolution.</title>
        <authorList>
            <person name="Varga T."/>
            <person name="Krizsan K."/>
            <person name="Foldi C."/>
            <person name="Dima B."/>
            <person name="Sanchez-Garcia M."/>
            <person name="Sanchez-Ramirez S."/>
            <person name="Szollosi G.J."/>
            <person name="Szarkandi J.G."/>
            <person name="Papp V."/>
            <person name="Albert L."/>
            <person name="Andreopoulos W."/>
            <person name="Angelini C."/>
            <person name="Antonin V."/>
            <person name="Barry K.W."/>
            <person name="Bougher N.L."/>
            <person name="Buchanan P."/>
            <person name="Buyck B."/>
            <person name="Bense V."/>
            <person name="Catcheside P."/>
            <person name="Chovatia M."/>
            <person name="Cooper J."/>
            <person name="Damon W."/>
            <person name="Desjardin D."/>
            <person name="Finy P."/>
            <person name="Geml J."/>
            <person name="Haridas S."/>
            <person name="Hughes K."/>
            <person name="Justo A."/>
            <person name="Karasinski D."/>
            <person name="Kautmanova I."/>
            <person name="Kiss B."/>
            <person name="Kocsube S."/>
            <person name="Kotiranta H."/>
            <person name="LaButti K.M."/>
            <person name="Lechner B.E."/>
            <person name="Liimatainen K."/>
            <person name="Lipzen A."/>
            <person name="Lukacs Z."/>
            <person name="Mihaltcheva S."/>
            <person name="Morgado L.N."/>
            <person name="Niskanen T."/>
            <person name="Noordeloos M.E."/>
            <person name="Ohm R.A."/>
            <person name="Ortiz-Santana B."/>
            <person name="Ovrebo C."/>
            <person name="Racz N."/>
            <person name="Riley R."/>
            <person name="Savchenko A."/>
            <person name="Shiryaev A."/>
            <person name="Soop K."/>
            <person name="Spirin V."/>
            <person name="Szebenyi C."/>
            <person name="Tomsovsky M."/>
            <person name="Tulloss R.E."/>
            <person name="Uehling J."/>
            <person name="Grigoriev I.V."/>
            <person name="Vagvolgyi C."/>
            <person name="Papp T."/>
            <person name="Martin F.M."/>
            <person name="Miettinen O."/>
            <person name="Hibbett D.S."/>
            <person name="Nagy L.G."/>
        </authorList>
    </citation>
    <scope>NUCLEOTIDE SEQUENCE [LARGE SCALE GENOMIC DNA]</scope>
    <source>
        <strain evidence="7 8">CBS 962.96</strain>
    </source>
</reference>
<evidence type="ECO:0000256" key="5">
    <source>
        <dbReference type="ARBA" id="ARBA00034808"/>
    </source>
</evidence>
<sequence>MPPQFPARLDERRLEEARNRLCEVFGVPALRDHQEKAGQNIMLGKTTLYDVPTGGGKTLAFWYPLFYHLAQGGDCQKVVLVVSPLNALMNSQVKDLADRGISAVALNSEGGNIEDLFEKGSSSHGRLKYRVIFVSPEMALTRRFHQQVLKDKGFRNNCIELVIDEAHCVTEWGDNFREEYAELSQLLARLPSGLPVLLASATMPPDVTQDIFFKLGLPLDCPRVAVSNAKLNVALSVRVMQHPQKTYADLLFLLPADPTSIIQELPQTLIYVNSRSEAEEIQDFLRRHCPLDVKPEAFVFYHRHIDSKDKLLIQEGLRSGSYRCVVATDALGMVSKLSVPINISRTDLLFMY</sequence>
<dbReference type="InterPro" id="IPR011545">
    <property type="entry name" value="DEAD/DEAH_box_helicase_dom"/>
</dbReference>
<dbReference type="PANTHER" id="PTHR13710">
    <property type="entry name" value="DNA HELICASE RECQ FAMILY MEMBER"/>
    <property type="match status" value="1"/>
</dbReference>
<dbReference type="EMBL" id="ML179962">
    <property type="protein sequence ID" value="THU79912.1"/>
    <property type="molecule type" value="Genomic_DNA"/>
</dbReference>
<evidence type="ECO:0000256" key="2">
    <source>
        <dbReference type="ARBA" id="ARBA00023125"/>
    </source>
</evidence>